<dbReference type="Pfam" id="PF05594">
    <property type="entry name" value="Fil_haemagg"/>
    <property type="match status" value="7"/>
</dbReference>
<accession>A0AAU7QEL1</accession>
<dbReference type="InterPro" id="IPR008619">
    <property type="entry name" value="Filamentous_hemagglutn_rpt"/>
</dbReference>
<dbReference type="InterPro" id="IPR010069">
    <property type="entry name" value="CdiA_FHA1_rpt"/>
</dbReference>
<dbReference type="EMBL" id="CP157947">
    <property type="protein sequence ID" value="XBS70621.1"/>
    <property type="molecule type" value="Genomic_DNA"/>
</dbReference>
<gene>
    <name evidence="1" type="ORF">ABK905_05480</name>
</gene>
<name>A0AAU7QEL1_9GAMM</name>
<proteinExistence type="predicted"/>
<protein>
    <submittedName>
        <fullName evidence="1">Uncharacterized protein</fullName>
    </submittedName>
</protein>
<reference evidence="1" key="1">
    <citation type="submission" date="2024-06" db="EMBL/GenBank/DDBJ databases">
        <authorList>
            <person name="Coelho C."/>
            <person name="Bento M."/>
            <person name="Garcia E."/>
            <person name="Camelo A."/>
            <person name="Brandao I."/>
            <person name="Espirito Santo C."/>
            <person name="Trovao J."/>
            <person name="Verissimo A."/>
            <person name="Costa J."/>
            <person name="Tiago I."/>
        </authorList>
    </citation>
    <scope>NUCLEOTIDE SEQUENCE</scope>
    <source>
        <strain evidence="1">KWT182</strain>
    </source>
</reference>
<dbReference type="NCBIfam" id="TIGR01731">
    <property type="entry name" value="fil_hemag_20aa"/>
    <property type="match status" value="19"/>
</dbReference>
<evidence type="ECO:0000313" key="1">
    <source>
        <dbReference type="EMBL" id="XBS70621.1"/>
    </source>
</evidence>
<dbReference type="AlphaFoldDB" id="A0AAU7QEL1"/>
<sequence length="923" mass="92456">MPAAQGTITGGAVVNSGQLQAGQLQMTTATLDNSGTLLGQDGLTLALMDTLQNQSGGQILSAGAGALTAAAITNAGVLQADSLQLTAGELDNSGHIQGDSRLGLRLGQPEDNAVWASAAAPVALGVLNNQGGIISNGAVSLQVAQLNNQGGVQGQSLEVQGEQLLNSGTLISPGELDITLTGALSNSSSGQVLTDALLNIAAGTVGNQGLLQGGTLTAAAESLDNQGQLQGTQGLTFITDGSQTYGANSRLLSNGAAALGAQAISNAGLWQADVLNITAASLDNSGAMAGLTRLAIHDSDQLDNSAAGQLLSNGDITLLGGEIVNSGEVQGETLTVTGGSVDNDGSLTGLNQLSLTLNDSLSNSGKMLTDGAGTLSAGQFIHSGIAQAQQWNITAASLDNSGILAGIDGLWLSLTGSAQNQSQGQLLSNGVSQIQAADFTNSGTVQAGGLLDLQLTGDIVNAAGASLLGADQLQLRAAHITNQGILQGGEVSVNAAALDNSGTVQGDQTLGLTLTGLLSNLSSGEILSGGQTSLSANQLNNQGWLQSQQLTFTGSQFSNSGTLLAGDTLQLTVPTFTNQGTIQGDRAAIDSSTISNDGTLLGITSLALQSGTLDNQSGGRIYSAGDLNFTSASLQQNGQFLALGNLDGHITGALDFTSLLAAGQTLTLKADGDFSQQGTLQGNAVQLTAGGTFTNGGEVVTGDGGLSVTAAAIDQPSGGSLQSGGAVSLTSNTGITNQGFIGTLGSVLLQAAATLTNTGLLYAGGNMQLLADSIQNIGGDILAGENLWMQRDAAGDANSQIVNSSGDIETQNGDITLNTGLLLNQRLGFSVTETDSAADVPSWAGGADVLIPVSWFAPGDIGVYHIFSVTYAGGGKAAAFSVKAIAITMRLTPRRTINWSPSPPPNCRSPRTATPVCWRPGTI</sequence>
<organism evidence="1">
    <name type="scientific">Acerihabitans sp. KWT182</name>
    <dbReference type="NCBI Taxonomy" id="3157919"/>
    <lineage>
        <taxon>Bacteria</taxon>
        <taxon>Pseudomonadati</taxon>
        <taxon>Pseudomonadota</taxon>
        <taxon>Gammaproteobacteria</taxon>
        <taxon>Enterobacterales</taxon>
        <taxon>Pectobacteriaceae</taxon>
        <taxon>Acerihabitans</taxon>
    </lineage>
</organism>